<evidence type="ECO:0000256" key="1">
    <source>
        <dbReference type="SAM" id="Phobius"/>
    </source>
</evidence>
<protein>
    <recommendedName>
        <fullName evidence="4">DUF4350 domain-containing protein</fullName>
    </recommendedName>
</protein>
<dbReference type="SUPFAM" id="SSF52317">
    <property type="entry name" value="Class I glutamine amidotransferase-like"/>
    <property type="match status" value="1"/>
</dbReference>
<comment type="caution">
    <text evidence="2">The sequence shown here is derived from an EMBL/GenBank/DDBJ whole genome shotgun (WGS) entry which is preliminary data.</text>
</comment>
<accession>A0A0E9LQS0</accession>
<dbReference type="AlphaFoldDB" id="A0A0E9LQS0"/>
<evidence type="ECO:0000313" key="3">
    <source>
        <dbReference type="Proteomes" id="UP000032900"/>
    </source>
</evidence>
<name>A0A0E9LQS0_9BACT</name>
<keyword evidence="1" id="KW-0812">Transmembrane</keyword>
<dbReference type="InterPro" id="IPR029062">
    <property type="entry name" value="Class_I_gatase-like"/>
</dbReference>
<sequence length="310" mass="35455">MNKKSIEKQNLQYLLKAKYIIIGVIIIIGCDNDRMIDKSFQPNVKNPMYDLGQGPEILIDESHNNYHTKDGFYSPLSKLLIDDGYVVKSIKKFTKENLEKAEILIISNALPKNHKKNENAFSENDIDLIENWVKNGGSLFLIADHMPCPIAAEKLAKAFNIDFINCYALDTTSHEYEIFTKSDSTLIENIITQGRNIEERIDTVVTFRGQAFNIPDNAIPILKFRSEYMLVIPERPMQFDENTKYIPVRNEVQGAIMNYYQGRLAVFGEAAMFTSQVDEEKGIIGFGYPKAKQNAQFTLNIIHWLDGKLK</sequence>
<evidence type="ECO:0008006" key="4">
    <source>
        <dbReference type="Google" id="ProtNLM"/>
    </source>
</evidence>
<proteinExistence type="predicted"/>
<dbReference type="PROSITE" id="PS51257">
    <property type="entry name" value="PROKAR_LIPOPROTEIN"/>
    <property type="match status" value="1"/>
</dbReference>
<organism evidence="2 3">
    <name type="scientific">Geofilum rubicundum JCM 15548</name>
    <dbReference type="NCBI Taxonomy" id="1236989"/>
    <lineage>
        <taxon>Bacteria</taxon>
        <taxon>Pseudomonadati</taxon>
        <taxon>Bacteroidota</taxon>
        <taxon>Bacteroidia</taxon>
        <taxon>Marinilabiliales</taxon>
        <taxon>Marinilabiliaceae</taxon>
        <taxon>Geofilum</taxon>
    </lineage>
</organism>
<dbReference type="OrthoDB" id="6397329at2"/>
<dbReference type="EMBL" id="BAZW01000159">
    <property type="protein sequence ID" value="GAO27917.1"/>
    <property type="molecule type" value="Genomic_DNA"/>
</dbReference>
<keyword evidence="1" id="KW-1133">Transmembrane helix</keyword>
<feature type="transmembrane region" description="Helical" evidence="1">
    <location>
        <begin position="12"/>
        <end position="29"/>
    </location>
</feature>
<dbReference type="Proteomes" id="UP000032900">
    <property type="component" value="Unassembled WGS sequence"/>
</dbReference>
<keyword evidence="3" id="KW-1185">Reference proteome</keyword>
<reference evidence="2 3" key="1">
    <citation type="journal article" date="2015" name="Microbes Environ.">
        <title>Distribution and evolution of nitrogen fixation genes in the phylum bacteroidetes.</title>
        <authorList>
            <person name="Inoue J."/>
            <person name="Oshima K."/>
            <person name="Suda W."/>
            <person name="Sakamoto M."/>
            <person name="Iino T."/>
            <person name="Noda S."/>
            <person name="Hongoh Y."/>
            <person name="Hattori M."/>
            <person name="Ohkuma M."/>
        </authorList>
    </citation>
    <scope>NUCLEOTIDE SEQUENCE [LARGE SCALE GENOMIC DNA]</scope>
    <source>
        <strain evidence="2">JCM 15548</strain>
    </source>
</reference>
<keyword evidence="1" id="KW-0472">Membrane</keyword>
<evidence type="ECO:0000313" key="2">
    <source>
        <dbReference type="EMBL" id="GAO27917.1"/>
    </source>
</evidence>
<gene>
    <name evidence="2" type="ORF">JCM15548_14795</name>
</gene>
<dbReference type="RefSeq" id="WP_062129094.1">
    <property type="nucleotide sequence ID" value="NZ_BAZW01000159.1"/>
</dbReference>